<sequence>MATKTLEQITKEIEEILARNDEGQTVRQISQALDLEEDYICSVLVCRQSHSDDAASIAHMVMME</sequence>
<evidence type="ECO:0000313" key="1">
    <source>
        <dbReference type="EMBL" id="MBM6947829.1"/>
    </source>
</evidence>
<reference evidence="1" key="2">
    <citation type="journal article" date="2021" name="Sci. Rep.">
        <title>The distribution of antibiotic resistance genes in chicken gut microbiota commensals.</title>
        <authorList>
            <person name="Juricova H."/>
            <person name="Matiasovicova J."/>
            <person name="Kubasova T."/>
            <person name="Cejkova D."/>
            <person name="Rychlik I."/>
        </authorList>
    </citation>
    <scope>NUCLEOTIDE SEQUENCE</scope>
    <source>
        <strain evidence="1">An582</strain>
    </source>
</reference>
<gene>
    <name evidence="1" type="ORF">H6A20_03995</name>
</gene>
<comment type="caution">
    <text evidence="1">The sequence shown here is derived from an EMBL/GenBank/DDBJ whole genome shotgun (WGS) entry which is preliminary data.</text>
</comment>
<name>A0A939BGE4_9CLOT</name>
<reference evidence="1" key="1">
    <citation type="submission" date="2020-08" db="EMBL/GenBank/DDBJ databases">
        <authorList>
            <person name="Cejkova D."/>
            <person name="Kubasova T."/>
            <person name="Jahodarova E."/>
            <person name="Rychlik I."/>
        </authorList>
    </citation>
    <scope>NUCLEOTIDE SEQUENCE</scope>
    <source>
        <strain evidence="1">An582</strain>
    </source>
</reference>
<evidence type="ECO:0000313" key="2">
    <source>
        <dbReference type="Proteomes" id="UP000705508"/>
    </source>
</evidence>
<dbReference type="EMBL" id="JACJKS010000004">
    <property type="protein sequence ID" value="MBM6947829.1"/>
    <property type="molecule type" value="Genomic_DNA"/>
</dbReference>
<dbReference type="RefSeq" id="WP_204905880.1">
    <property type="nucleotide sequence ID" value="NZ_JACJKS010000004.1"/>
</dbReference>
<dbReference type="Proteomes" id="UP000705508">
    <property type="component" value="Unassembled WGS sequence"/>
</dbReference>
<proteinExistence type="predicted"/>
<protein>
    <submittedName>
        <fullName evidence="1">Uncharacterized protein</fullName>
    </submittedName>
</protein>
<dbReference type="AlphaFoldDB" id="A0A939BGE4"/>
<organism evidence="1 2">
    <name type="scientific">Mordavella massiliensis</name>
    <dbReference type="NCBI Taxonomy" id="1871024"/>
    <lineage>
        <taxon>Bacteria</taxon>
        <taxon>Bacillati</taxon>
        <taxon>Bacillota</taxon>
        <taxon>Clostridia</taxon>
        <taxon>Eubacteriales</taxon>
        <taxon>Clostridiaceae</taxon>
        <taxon>Mordavella</taxon>
    </lineage>
</organism>
<accession>A0A939BGE4</accession>